<comment type="caution">
    <text evidence="1">The sequence shown here is derived from an EMBL/GenBank/DDBJ whole genome shotgun (WGS) entry which is preliminary data.</text>
</comment>
<evidence type="ECO:0000313" key="2">
    <source>
        <dbReference type="EMBL" id="CAL6052163.1"/>
    </source>
</evidence>
<gene>
    <name evidence="1" type="ORF">HINF_LOCUS23361</name>
    <name evidence="2" type="ORF">HINF_LOCUS44715</name>
</gene>
<accession>A0AA86PBH0</accession>
<evidence type="ECO:0000313" key="1">
    <source>
        <dbReference type="EMBL" id="CAI9935716.1"/>
    </source>
</evidence>
<evidence type="ECO:0000313" key="3">
    <source>
        <dbReference type="Proteomes" id="UP001642409"/>
    </source>
</evidence>
<reference evidence="2 3" key="2">
    <citation type="submission" date="2024-07" db="EMBL/GenBank/DDBJ databases">
        <authorList>
            <person name="Akdeniz Z."/>
        </authorList>
    </citation>
    <scope>NUCLEOTIDE SEQUENCE [LARGE SCALE GENOMIC DNA]</scope>
</reference>
<dbReference type="AlphaFoldDB" id="A0AA86PBH0"/>
<dbReference type="EMBL" id="CATOUU010000623">
    <property type="protein sequence ID" value="CAI9935716.1"/>
    <property type="molecule type" value="Genomic_DNA"/>
</dbReference>
<proteinExistence type="predicted"/>
<reference evidence="1" key="1">
    <citation type="submission" date="2023-06" db="EMBL/GenBank/DDBJ databases">
        <authorList>
            <person name="Kurt Z."/>
        </authorList>
    </citation>
    <scope>NUCLEOTIDE SEQUENCE</scope>
</reference>
<keyword evidence="3" id="KW-1185">Reference proteome</keyword>
<name>A0AA86PBH0_9EUKA</name>
<dbReference type="EMBL" id="CAXDID020000191">
    <property type="protein sequence ID" value="CAL6052163.1"/>
    <property type="molecule type" value="Genomic_DNA"/>
</dbReference>
<dbReference type="Proteomes" id="UP001642409">
    <property type="component" value="Unassembled WGS sequence"/>
</dbReference>
<protein>
    <submittedName>
        <fullName evidence="2">Hypothetical_protein</fullName>
    </submittedName>
</protein>
<organism evidence="1">
    <name type="scientific">Hexamita inflata</name>
    <dbReference type="NCBI Taxonomy" id="28002"/>
    <lineage>
        <taxon>Eukaryota</taxon>
        <taxon>Metamonada</taxon>
        <taxon>Diplomonadida</taxon>
        <taxon>Hexamitidae</taxon>
        <taxon>Hexamitinae</taxon>
        <taxon>Hexamita</taxon>
    </lineage>
</organism>
<sequence>MSIDLQQSLQDKANELADQVIEQKVPEDYKPFARESVSTLNNLYKIRDEFKQPFKPFVPSKEMLNGGMKKPKQTGWAKFKYGLGKLWNVLKAPAQKLINALPFGGMVNKVIEGGSGLVKHFQKK</sequence>